<reference evidence="1 2" key="1">
    <citation type="journal article" date="2010" name="Nature">
        <title>Genome sequencing and analysis of the model grass Brachypodium distachyon.</title>
        <authorList>
            <consortium name="International Brachypodium Initiative"/>
        </authorList>
    </citation>
    <scope>NUCLEOTIDE SEQUENCE [LARGE SCALE GENOMIC DNA]</scope>
    <source>
        <strain evidence="1 2">Bd21</strain>
    </source>
</reference>
<reference evidence="2" key="3">
    <citation type="submission" date="2018-08" db="UniProtKB">
        <authorList>
            <consortium name="EnsemblPlants"/>
        </authorList>
    </citation>
    <scope>IDENTIFICATION</scope>
    <source>
        <strain evidence="2">cv. Bd21</strain>
    </source>
</reference>
<dbReference type="EnsemblPlants" id="PNT63570">
    <property type="protein sequence ID" value="PNT63570"/>
    <property type="gene ID" value="BRADI_4g17418v3"/>
</dbReference>
<protein>
    <submittedName>
        <fullName evidence="1 2">Uncharacterized protein</fullName>
    </submittedName>
</protein>
<dbReference type="Gramene" id="PNT63570">
    <property type="protein sequence ID" value="PNT63570"/>
    <property type="gene ID" value="BRADI_4g17418v3"/>
</dbReference>
<evidence type="ECO:0000313" key="2">
    <source>
        <dbReference type="EnsemblPlants" id="PNT63570"/>
    </source>
</evidence>
<gene>
    <name evidence="1" type="ORF">BRADI_4g17418v3</name>
</gene>
<proteinExistence type="predicted"/>
<reference evidence="1" key="2">
    <citation type="submission" date="2017-06" db="EMBL/GenBank/DDBJ databases">
        <title>WGS assembly of Brachypodium distachyon.</title>
        <authorList>
            <consortium name="The International Brachypodium Initiative"/>
            <person name="Lucas S."/>
            <person name="Harmon-Smith M."/>
            <person name="Lail K."/>
            <person name="Tice H."/>
            <person name="Grimwood J."/>
            <person name="Bruce D."/>
            <person name="Barry K."/>
            <person name="Shu S."/>
            <person name="Lindquist E."/>
            <person name="Wang M."/>
            <person name="Pitluck S."/>
            <person name="Vogel J.P."/>
            <person name="Garvin D.F."/>
            <person name="Mockler T.C."/>
            <person name="Schmutz J."/>
            <person name="Rokhsar D."/>
            <person name="Bevan M.W."/>
        </authorList>
    </citation>
    <scope>NUCLEOTIDE SEQUENCE</scope>
    <source>
        <strain evidence="1">Bd21</strain>
    </source>
</reference>
<evidence type="ECO:0000313" key="1">
    <source>
        <dbReference type="EMBL" id="PNT63570.1"/>
    </source>
</evidence>
<sequence>MHIFLNYLIFVSVPGDPRTNFPHYQIMSHADIFWSYFALFSFDGNCSNESMFLWYHYFKLIFVICDASEL</sequence>
<dbReference type="EMBL" id="CM000883">
    <property type="protein sequence ID" value="PNT63570.1"/>
    <property type="molecule type" value="Genomic_DNA"/>
</dbReference>
<dbReference type="InParanoid" id="A0A2K2CNG6"/>
<name>A0A2K2CNG6_BRADI</name>
<organism evidence="1">
    <name type="scientific">Brachypodium distachyon</name>
    <name type="common">Purple false brome</name>
    <name type="synonym">Trachynia distachya</name>
    <dbReference type="NCBI Taxonomy" id="15368"/>
    <lineage>
        <taxon>Eukaryota</taxon>
        <taxon>Viridiplantae</taxon>
        <taxon>Streptophyta</taxon>
        <taxon>Embryophyta</taxon>
        <taxon>Tracheophyta</taxon>
        <taxon>Spermatophyta</taxon>
        <taxon>Magnoliopsida</taxon>
        <taxon>Liliopsida</taxon>
        <taxon>Poales</taxon>
        <taxon>Poaceae</taxon>
        <taxon>BOP clade</taxon>
        <taxon>Pooideae</taxon>
        <taxon>Stipodae</taxon>
        <taxon>Brachypodieae</taxon>
        <taxon>Brachypodium</taxon>
    </lineage>
</organism>
<dbReference type="Proteomes" id="UP000008810">
    <property type="component" value="Chromosome 4"/>
</dbReference>
<accession>A0A2K2CNG6</accession>
<keyword evidence="3" id="KW-1185">Reference proteome</keyword>
<dbReference type="AlphaFoldDB" id="A0A2K2CNG6"/>
<evidence type="ECO:0000313" key="3">
    <source>
        <dbReference type="Proteomes" id="UP000008810"/>
    </source>
</evidence>